<dbReference type="PANTHER" id="PTHR21377:SF0">
    <property type="entry name" value="PROTEIN FAM210B, MITOCHONDRIAL"/>
    <property type="match status" value="1"/>
</dbReference>
<evidence type="ECO:0000256" key="1">
    <source>
        <dbReference type="SAM" id="MobiDB-lite"/>
    </source>
</evidence>
<feature type="transmembrane region" description="Helical" evidence="2">
    <location>
        <begin position="73"/>
        <end position="96"/>
    </location>
</feature>
<evidence type="ECO:0000313" key="6">
    <source>
        <dbReference type="Proteomes" id="UP000296049"/>
    </source>
</evidence>
<dbReference type="AlphaFoldDB" id="R0M6K4"/>
<keyword evidence="2" id="KW-0812">Transmembrane</keyword>
<sequence>CYPPPLGRSPLSPPTLLLVLWATSGSSAEDVDGSSEKAATDLSSENKKLNKSQQLNKVFKDCGAVRVSFHVGISLVFLGIFYLTVASGVGVTVVYCC</sequence>
<dbReference type="InterPro" id="IPR045866">
    <property type="entry name" value="FAM210A/B-like"/>
</dbReference>
<proteinExistence type="predicted"/>
<reference evidence="6" key="1">
    <citation type="journal article" date="2013" name="Nat. Genet.">
        <title>The duck genome and transcriptome provide insight into an avian influenza virus reservoir species.</title>
        <authorList>
            <person name="Huang Y."/>
            <person name="Li Y."/>
            <person name="Burt D.W."/>
            <person name="Chen H."/>
            <person name="Zhang Y."/>
            <person name="Qian W."/>
            <person name="Kim H."/>
            <person name="Gan S."/>
            <person name="Zhao Y."/>
            <person name="Li J."/>
            <person name="Yi K."/>
            <person name="Feng H."/>
            <person name="Zhu P."/>
            <person name="Li B."/>
            <person name="Liu Q."/>
            <person name="Fairley S."/>
            <person name="Magor K.E."/>
            <person name="Du Z."/>
            <person name="Hu X."/>
            <person name="Goodman L."/>
            <person name="Tafer H."/>
            <person name="Vignal A."/>
            <person name="Lee T."/>
            <person name="Kim K.W."/>
            <person name="Sheng Z."/>
            <person name="An Y."/>
            <person name="Searle S."/>
            <person name="Herrero J."/>
            <person name="Groenen M.A."/>
            <person name="Crooijmans R.P."/>
            <person name="Faraut T."/>
            <person name="Cai Q."/>
            <person name="Webster R.G."/>
            <person name="Aldridge J.R."/>
            <person name="Warren W.C."/>
            <person name="Bartschat S."/>
            <person name="Kehr S."/>
            <person name="Marz M."/>
            <person name="Stadler P.F."/>
            <person name="Smith J."/>
            <person name="Kraus R.H."/>
            <person name="Zhao Y."/>
            <person name="Ren L."/>
            <person name="Fei J."/>
            <person name="Morisson M."/>
            <person name="Kaiser P."/>
            <person name="Griffin D.K."/>
            <person name="Rao M."/>
            <person name="Pitel F."/>
            <person name="Wang J."/>
            <person name="Li N."/>
        </authorList>
    </citation>
    <scope>NUCLEOTIDE SEQUENCE [LARGE SCALE GENOMIC DNA]</scope>
</reference>
<evidence type="ECO:0000259" key="4">
    <source>
        <dbReference type="Pfam" id="PF06916"/>
    </source>
</evidence>
<keyword evidence="3" id="KW-0732">Signal</keyword>
<feature type="domain" description="DUF1279" evidence="4">
    <location>
        <begin position="53"/>
        <end position="92"/>
    </location>
</feature>
<dbReference type="PANTHER" id="PTHR21377">
    <property type="entry name" value="PROTEIN FAM210B, MITOCHONDRIAL"/>
    <property type="match status" value="1"/>
</dbReference>
<dbReference type="EMBL" id="KB742459">
    <property type="protein sequence ID" value="EOB08268.1"/>
    <property type="molecule type" value="Genomic_DNA"/>
</dbReference>
<feature type="region of interest" description="Disordered" evidence="1">
    <location>
        <begin position="26"/>
        <end position="45"/>
    </location>
</feature>
<keyword evidence="2" id="KW-1133">Transmembrane helix</keyword>
<gene>
    <name evidence="5" type="ORF">Anapl_01480</name>
</gene>
<protein>
    <recommendedName>
        <fullName evidence="4">DUF1279 domain-containing protein</fullName>
    </recommendedName>
</protein>
<evidence type="ECO:0000256" key="3">
    <source>
        <dbReference type="SAM" id="SignalP"/>
    </source>
</evidence>
<keyword evidence="2" id="KW-0472">Membrane</keyword>
<dbReference type="GO" id="GO:0005739">
    <property type="term" value="C:mitochondrion"/>
    <property type="evidence" value="ECO:0007669"/>
    <property type="project" value="TreeGrafter"/>
</dbReference>
<feature type="compositionally biased region" description="Basic and acidic residues" evidence="1">
    <location>
        <begin position="34"/>
        <end position="45"/>
    </location>
</feature>
<dbReference type="InterPro" id="IPR009688">
    <property type="entry name" value="FAM210A/B-like_dom"/>
</dbReference>
<evidence type="ECO:0000313" key="5">
    <source>
        <dbReference type="EMBL" id="EOB08268.1"/>
    </source>
</evidence>
<dbReference type="Proteomes" id="UP000296049">
    <property type="component" value="Unassembled WGS sequence"/>
</dbReference>
<organism evidence="5 6">
    <name type="scientific">Anas platyrhynchos</name>
    <name type="common">Mallard</name>
    <name type="synonym">Anas boschas</name>
    <dbReference type="NCBI Taxonomy" id="8839"/>
    <lineage>
        <taxon>Eukaryota</taxon>
        <taxon>Metazoa</taxon>
        <taxon>Chordata</taxon>
        <taxon>Craniata</taxon>
        <taxon>Vertebrata</taxon>
        <taxon>Euteleostomi</taxon>
        <taxon>Archelosauria</taxon>
        <taxon>Archosauria</taxon>
        <taxon>Dinosauria</taxon>
        <taxon>Saurischia</taxon>
        <taxon>Theropoda</taxon>
        <taxon>Coelurosauria</taxon>
        <taxon>Aves</taxon>
        <taxon>Neognathae</taxon>
        <taxon>Galloanserae</taxon>
        <taxon>Anseriformes</taxon>
        <taxon>Anatidae</taxon>
        <taxon>Anatinae</taxon>
        <taxon>Anas</taxon>
    </lineage>
</organism>
<feature type="signal peptide" evidence="3">
    <location>
        <begin position="1"/>
        <end position="28"/>
    </location>
</feature>
<evidence type="ECO:0000256" key="2">
    <source>
        <dbReference type="SAM" id="Phobius"/>
    </source>
</evidence>
<feature type="chain" id="PRO_5004345021" description="DUF1279 domain-containing protein" evidence="3">
    <location>
        <begin position="29"/>
        <end position="97"/>
    </location>
</feature>
<name>R0M6K4_ANAPL</name>
<accession>R0M6K4</accession>
<dbReference type="Pfam" id="PF06916">
    <property type="entry name" value="FAM210A-B_dom"/>
    <property type="match status" value="1"/>
</dbReference>
<feature type="non-terminal residue" evidence="5">
    <location>
        <position position="1"/>
    </location>
</feature>
<keyword evidence="6" id="KW-1185">Reference proteome</keyword>